<protein>
    <submittedName>
        <fullName evidence="1">Uncharacterized protein</fullName>
    </submittedName>
</protein>
<evidence type="ECO:0000313" key="1">
    <source>
        <dbReference type="EMBL" id="JAD63458.1"/>
    </source>
</evidence>
<sequence length="46" mass="5538">MLTAPNNRLQPRSTEPIICQKWYPSAIHENIWYKRFIATIQNNHQD</sequence>
<accession>A0A0A9BMQ3</accession>
<organism evidence="1">
    <name type="scientific">Arundo donax</name>
    <name type="common">Giant reed</name>
    <name type="synonym">Donax arundinaceus</name>
    <dbReference type="NCBI Taxonomy" id="35708"/>
    <lineage>
        <taxon>Eukaryota</taxon>
        <taxon>Viridiplantae</taxon>
        <taxon>Streptophyta</taxon>
        <taxon>Embryophyta</taxon>
        <taxon>Tracheophyta</taxon>
        <taxon>Spermatophyta</taxon>
        <taxon>Magnoliopsida</taxon>
        <taxon>Liliopsida</taxon>
        <taxon>Poales</taxon>
        <taxon>Poaceae</taxon>
        <taxon>PACMAD clade</taxon>
        <taxon>Arundinoideae</taxon>
        <taxon>Arundineae</taxon>
        <taxon>Arundo</taxon>
    </lineage>
</organism>
<dbReference type="EMBL" id="GBRH01234437">
    <property type="protein sequence ID" value="JAD63458.1"/>
    <property type="molecule type" value="Transcribed_RNA"/>
</dbReference>
<name>A0A0A9BMQ3_ARUDO</name>
<proteinExistence type="predicted"/>
<reference evidence="1" key="1">
    <citation type="submission" date="2014-09" db="EMBL/GenBank/DDBJ databases">
        <authorList>
            <person name="Magalhaes I.L.F."/>
            <person name="Oliveira U."/>
            <person name="Santos F.R."/>
            <person name="Vidigal T.H.D.A."/>
            <person name="Brescovit A.D."/>
            <person name="Santos A.J."/>
        </authorList>
    </citation>
    <scope>NUCLEOTIDE SEQUENCE</scope>
    <source>
        <tissue evidence="1">Shoot tissue taken approximately 20 cm above the soil surface</tissue>
    </source>
</reference>
<reference evidence="1" key="2">
    <citation type="journal article" date="2015" name="Data Brief">
        <title>Shoot transcriptome of the giant reed, Arundo donax.</title>
        <authorList>
            <person name="Barrero R.A."/>
            <person name="Guerrero F.D."/>
            <person name="Moolhuijzen P."/>
            <person name="Goolsby J.A."/>
            <person name="Tidwell J."/>
            <person name="Bellgard S.E."/>
            <person name="Bellgard M.I."/>
        </authorList>
    </citation>
    <scope>NUCLEOTIDE SEQUENCE</scope>
    <source>
        <tissue evidence="1">Shoot tissue taken approximately 20 cm above the soil surface</tissue>
    </source>
</reference>
<dbReference type="AlphaFoldDB" id="A0A0A9BMQ3"/>